<dbReference type="Proteomes" id="UP000297951">
    <property type="component" value="Unassembled WGS sequence"/>
</dbReference>
<reference evidence="2 3" key="1">
    <citation type="submission" date="2019-03" db="EMBL/GenBank/DDBJ databases">
        <title>Diversity of the mouse oral microbiome.</title>
        <authorList>
            <person name="Joseph S."/>
            <person name="Aduse-Opoku J."/>
            <person name="Curtis M."/>
            <person name="Wade W."/>
            <person name="Hashim A."/>
        </authorList>
    </citation>
    <scope>NUCLEOTIDE SEQUENCE [LARGE SCALE GENOMIC DNA]</scope>
    <source>
        <strain evidence="3">irhom_31</strain>
    </source>
</reference>
<evidence type="ECO:0000313" key="2">
    <source>
        <dbReference type="EMBL" id="TFU19431.1"/>
    </source>
</evidence>
<dbReference type="RefSeq" id="WP_135014037.1">
    <property type="nucleotide sequence ID" value="NZ_JADGLK010000085.1"/>
</dbReference>
<evidence type="ECO:0000313" key="3">
    <source>
        <dbReference type="Proteomes" id="UP000297951"/>
    </source>
</evidence>
<keyword evidence="1" id="KW-1133">Transmembrane helix</keyword>
<feature type="transmembrane region" description="Helical" evidence="1">
    <location>
        <begin position="65"/>
        <end position="95"/>
    </location>
</feature>
<sequence>MAIIGGRLGLSALGLQLIPGLGLVCLGLSYLAALTLLVCGTGYILKSLGKIPQPDGARSSTLALLTTWFAQGLLLLLVSALALVMTFSFFIVLVFSTGWIRYEDEGKTYYQFPVGLDRDYCREAQQVNLIFARDLEGTYNCWPNSKDLGGTSTPPGNLGDVHVPAEAPAS</sequence>
<feature type="non-terminal residue" evidence="2">
    <location>
        <position position="170"/>
    </location>
</feature>
<gene>
    <name evidence="2" type="ORF">E4U03_12435</name>
</gene>
<keyword evidence="1" id="KW-0472">Membrane</keyword>
<dbReference type="EMBL" id="SPQC01000085">
    <property type="protein sequence ID" value="TFU19431.1"/>
    <property type="molecule type" value="Genomic_DNA"/>
</dbReference>
<feature type="transmembrane region" description="Helical" evidence="1">
    <location>
        <begin position="21"/>
        <end position="45"/>
    </location>
</feature>
<organism evidence="2 3">
    <name type="scientific">Rothia nasimurium</name>
    <dbReference type="NCBI Taxonomy" id="85336"/>
    <lineage>
        <taxon>Bacteria</taxon>
        <taxon>Bacillati</taxon>
        <taxon>Actinomycetota</taxon>
        <taxon>Actinomycetes</taxon>
        <taxon>Micrococcales</taxon>
        <taxon>Micrococcaceae</taxon>
        <taxon>Rothia</taxon>
    </lineage>
</organism>
<evidence type="ECO:0000256" key="1">
    <source>
        <dbReference type="SAM" id="Phobius"/>
    </source>
</evidence>
<proteinExistence type="predicted"/>
<protein>
    <submittedName>
        <fullName evidence="2">Uncharacterized protein</fullName>
    </submittedName>
</protein>
<name>A0A4Y9F171_9MICC</name>
<dbReference type="AlphaFoldDB" id="A0A4Y9F171"/>
<comment type="caution">
    <text evidence="2">The sequence shown here is derived from an EMBL/GenBank/DDBJ whole genome shotgun (WGS) entry which is preliminary data.</text>
</comment>
<accession>A0A4Y9F171</accession>
<keyword evidence="1" id="KW-0812">Transmembrane</keyword>